<dbReference type="Gene3D" id="4.10.49.10">
    <property type="entry name" value="Cytochrome c oxidase subunit VIIc"/>
    <property type="match status" value="1"/>
</dbReference>
<evidence type="ECO:0000256" key="2">
    <source>
        <dbReference type="ARBA" id="ARBA00004673"/>
    </source>
</evidence>
<keyword evidence="6" id="KW-0999">Mitochondrion inner membrane</keyword>
<name>A0A6P8J823_ACTTE</name>
<keyword evidence="7" id="KW-0809">Transit peptide</keyword>
<evidence type="ECO:0000256" key="9">
    <source>
        <dbReference type="ARBA" id="ARBA00023128"/>
    </source>
</evidence>
<evidence type="ECO:0000256" key="11">
    <source>
        <dbReference type="ARBA" id="ARBA00031140"/>
    </source>
</evidence>
<keyword evidence="13" id="KW-1185">Reference proteome</keyword>
<dbReference type="GO" id="GO:0005743">
    <property type="term" value="C:mitochondrial inner membrane"/>
    <property type="evidence" value="ECO:0007669"/>
    <property type="project" value="UniProtKB-SubCell"/>
</dbReference>
<dbReference type="InParanoid" id="A0A6P8J823"/>
<dbReference type="SUPFAM" id="SSF81427">
    <property type="entry name" value="Mitochondrial cytochrome c oxidase subunit VIIc (aka VIIIa)"/>
    <property type="match status" value="1"/>
</dbReference>
<dbReference type="PANTHER" id="PTHR13313:SF0">
    <property type="entry name" value="CYTOCHROME C OXIDASE SUBUNIT 7C, MITOCHONDRIAL"/>
    <property type="match status" value="1"/>
</dbReference>
<dbReference type="GO" id="GO:0006123">
    <property type="term" value="P:mitochondrial electron transport, cytochrome c to oxygen"/>
    <property type="evidence" value="ECO:0007669"/>
    <property type="project" value="InterPro"/>
</dbReference>
<dbReference type="Pfam" id="PF02935">
    <property type="entry name" value="COX7C"/>
    <property type="match status" value="1"/>
</dbReference>
<dbReference type="PANTHER" id="PTHR13313">
    <property type="entry name" value="CYTOCHROME C OXIDASE SUBUNIT VIIC"/>
    <property type="match status" value="1"/>
</dbReference>
<dbReference type="GeneID" id="116307210"/>
<keyword evidence="10 12" id="KW-0472">Membrane</keyword>
<protein>
    <recommendedName>
        <fullName evidence="4">Cytochrome c oxidase subunit 7C, mitochondrial</fullName>
    </recommendedName>
    <alternativeName>
        <fullName evidence="11">Cytochrome c oxidase polypeptide VIIc</fullName>
    </alternativeName>
</protein>
<evidence type="ECO:0000256" key="12">
    <source>
        <dbReference type="SAM" id="Phobius"/>
    </source>
</evidence>
<sequence length="77" mass="8423">MASLSRSVVLFGRTSTRFNAVRKSLLRGGSEEGPGMNMPFQTKNKTRLLLVMCTYLGTCFSLPFIAVRFQMAKAGSG</sequence>
<comment type="subcellular location">
    <subcellularLocation>
        <location evidence="1">Mitochondrion inner membrane</location>
        <topology evidence="1">Single-pass membrane protein</topology>
    </subcellularLocation>
</comment>
<evidence type="ECO:0000256" key="4">
    <source>
        <dbReference type="ARBA" id="ARBA00017004"/>
    </source>
</evidence>
<dbReference type="GO" id="GO:0045277">
    <property type="term" value="C:respiratory chain complex IV"/>
    <property type="evidence" value="ECO:0007669"/>
    <property type="project" value="InterPro"/>
</dbReference>
<accession>A0A6P8J823</accession>
<evidence type="ECO:0000256" key="10">
    <source>
        <dbReference type="ARBA" id="ARBA00023136"/>
    </source>
</evidence>
<dbReference type="FunCoup" id="A0A6P8J823">
    <property type="interactions" value="564"/>
</dbReference>
<dbReference type="FunFam" id="4.10.49.10:FF:000001">
    <property type="entry name" value="Cytochrome c oxidase subunit 7C"/>
    <property type="match status" value="1"/>
</dbReference>
<dbReference type="RefSeq" id="XP_031573225.1">
    <property type="nucleotide sequence ID" value="XM_031717365.1"/>
</dbReference>
<evidence type="ECO:0000313" key="13">
    <source>
        <dbReference type="Proteomes" id="UP000515163"/>
    </source>
</evidence>
<dbReference type="UniPathway" id="UPA00705"/>
<evidence type="ECO:0000313" key="14">
    <source>
        <dbReference type="RefSeq" id="XP_031573225.1"/>
    </source>
</evidence>
<proteinExistence type="inferred from homology"/>
<evidence type="ECO:0000256" key="5">
    <source>
        <dbReference type="ARBA" id="ARBA00022692"/>
    </source>
</evidence>
<evidence type="ECO:0000256" key="8">
    <source>
        <dbReference type="ARBA" id="ARBA00022989"/>
    </source>
</evidence>
<keyword evidence="9" id="KW-0496">Mitochondrion</keyword>
<dbReference type="InterPro" id="IPR004202">
    <property type="entry name" value="COX7C/Cox8"/>
</dbReference>
<evidence type="ECO:0000256" key="3">
    <source>
        <dbReference type="ARBA" id="ARBA00010514"/>
    </source>
</evidence>
<keyword evidence="8 12" id="KW-1133">Transmembrane helix</keyword>
<evidence type="ECO:0000256" key="1">
    <source>
        <dbReference type="ARBA" id="ARBA00004434"/>
    </source>
</evidence>
<comment type="pathway">
    <text evidence="2">Energy metabolism; oxidative phosphorylation.</text>
</comment>
<gene>
    <name evidence="14" type="primary">LOC116307210</name>
</gene>
<dbReference type="KEGG" id="aten:116307210"/>
<evidence type="ECO:0000256" key="6">
    <source>
        <dbReference type="ARBA" id="ARBA00022792"/>
    </source>
</evidence>
<feature type="transmembrane region" description="Helical" evidence="12">
    <location>
        <begin position="48"/>
        <end position="69"/>
    </location>
</feature>
<dbReference type="InterPro" id="IPR036636">
    <property type="entry name" value="COX7C/Cox8_sf"/>
</dbReference>
<reference evidence="14" key="1">
    <citation type="submission" date="2025-08" db="UniProtKB">
        <authorList>
            <consortium name="RefSeq"/>
        </authorList>
    </citation>
    <scope>IDENTIFICATION</scope>
    <source>
        <tissue evidence="14">Tentacle</tissue>
    </source>
</reference>
<dbReference type="Proteomes" id="UP000515163">
    <property type="component" value="Unplaced"/>
</dbReference>
<dbReference type="AlphaFoldDB" id="A0A6P8J823"/>
<comment type="similarity">
    <text evidence="3">Belongs to the cytochrome c oxidase VIIc family.</text>
</comment>
<evidence type="ECO:0000256" key="7">
    <source>
        <dbReference type="ARBA" id="ARBA00022946"/>
    </source>
</evidence>
<dbReference type="OrthoDB" id="9974841at2759"/>
<organism evidence="13 14">
    <name type="scientific">Actinia tenebrosa</name>
    <name type="common">Australian red waratah sea anemone</name>
    <dbReference type="NCBI Taxonomy" id="6105"/>
    <lineage>
        <taxon>Eukaryota</taxon>
        <taxon>Metazoa</taxon>
        <taxon>Cnidaria</taxon>
        <taxon>Anthozoa</taxon>
        <taxon>Hexacorallia</taxon>
        <taxon>Actiniaria</taxon>
        <taxon>Actiniidae</taxon>
        <taxon>Actinia</taxon>
    </lineage>
</organism>
<keyword evidence="5 12" id="KW-0812">Transmembrane</keyword>